<feature type="compositionally biased region" description="Polar residues" evidence="5">
    <location>
        <begin position="189"/>
        <end position="204"/>
    </location>
</feature>
<keyword evidence="2" id="KW-0812">Transmembrane</keyword>
<keyword evidence="8" id="KW-1185">Reference proteome</keyword>
<keyword evidence="4" id="KW-0472">Membrane</keyword>
<name>A0A8B6HKT2_MYTGA</name>
<proteinExistence type="predicted"/>
<organism evidence="7 8">
    <name type="scientific">Mytilus galloprovincialis</name>
    <name type="common">Mediterranean mussel</name>
    <dbReference type="NCBI Taxonomy" id="29158"/>
    <lineage>
        <taxon>Eukaryota</taxon>
        <taxon>Metazoa</taxon>
        <taxon>Spiralia</taxon>
        <taxon>Lophotrochozoa</taxon>
        <taxon>Mollusca</taxon>
        <taxon>Bivalvia</taxon>
        <taxon>Autobranchia</taxon>
        <taxon>Pteriomorphia</taxon>
        <taxon>Mytilida</taxon>
        <taxon>Mytiloidea</taxon>
        <taxon>Mytilidae</taxon>
        <taxon>Mytilinae</taxon>
        <taxon>Mytilus</taxon>
    </lineage>
</organism>
<gene>
    <name evidence="7" type="ORF">MGAL_10B065561</name>
</gene>
<reference evidence="7" key="1">
    <citation type="submission" date="2018-11" db="EMBL/GenBank/DDBJ databases">
        <authorList>
            <person name="Alioto T."/>
            <person name="Alioto T."/>
        </authorList>
    </citation>
    <scope>NUCLEOTIDE SEQUENCE</scope>
</reference>
<dbReference type="Gene3D" id="2.60.120.260">
    <property type="entry name" value="Galactose-binding domain-like"/>
    <property type="match status" value="1"/>
</dbReference>
<dbReference type="GO" id="GO:0034993">
    <property type="term" value="C:meiotic nuclear membrane microtubule tethering complex"/>
    <property type="evidence" value="ECO:0007669"/>
    <property type="project" value="TreeGrafter"/>
</dbReference>
<evidence type="ECO:0000256" key="2">
    <source>
        <dbReference type="ARBA" id="ARBA00022692"/>
    </source>
</evidence>
<evidence type="ECO:0000313" key="8">
    <source>
        <dbReference type="Proteomes" id="UP000596742"/>
    </source>
</evidence>
<dbReference type="EMBL" id="UYJE01010242">
    <property type="protein sequence ID" value="VDI81152.1"/>
    <property type="molecule type" value="Genomic_DNA"/>
</dbReference>
<dbReference type="Pfam" id="PF07738">
    <property type="entry name" value="Sad1_UNC"/>
    <property type="match status" value="1"/>
</dbReference>
<sequence>MRSSKDGFSLSSKEVRTPPYSYNRNIHSKDTDFLQYDYFDFMKPTDYTYSRSPSYRRKVSSEHYQMPNMKRRQLKGAYQKMDDYSSDEEEEGEEEELSYFTDEEIISTRTRLENGMLLRSGHNLKYKKTFMEKMKLRRSMMSGTEYEPVTSSSRKSQTLNKTNTSTDVRSRNRRSLDTANEYSSYMEGSASNSRGTTMELNSPGTAMELNSRGGRGQELNSRGGGRGHTNHSTDITTTTRKTLMEEFENEDSFEKGMKETLLTKKKKKKAAVINHMYGLDSEESSESEWSLMNSASNSASTENNSKYFLKGQSSSDSETSVTSTVVTTIIESVSYIASPIVTPVWNTVGRPASMVLWTTVSSILSVLHLVLWTSSGQYLYSLGKTVSNTSWNLVQYFIMHFILLDTWILKRRKTSACCLCLPLLLLLPLLFIASRSVLPLLSESSESSWLSIFATSSNRVIKITDMSQGNEFNQKLNLMNSQILDNITILQNRLSAEMKAIQSEGSTESSAAVLNIQKLQQEISDLKSALKNVELSQDALQLQMKNCCKNDSFYAMTIQTHVNRILQQLMAGKMTGIDDQDSFTKWFHNHYISRNDLTDHMDKFGQEITKMVMLEVGKQQKTQVVLGEGGLSEQIVQRIVEAALLKYSADKLALPDFALESAGGSVVSTRCSHTYHRKTAQYSILGIPLWYVSNSPRTVIQPEIYPGSCWAFQGAQGYLVIELSTVINPTAFTLEHIPKSVTPDGKITSAPKDFHVLVGYGYHLFNCCNKLKTKTNR</sequence>
<dbReference type="GO" id="GO:0043495">
    <property type="term" value="F:protein-membrane adaptor activity"/>
    <property type="evidence" value="ECO:0007669"/>
    <property type="project" value="TreeGrafter"/>
</dbReference>
<feature type="region of interest" description="Disordered" evidence="5">
    <location>
        <begin position="1"/>
        <end position="24"/>
    </location>
</feature>
<evidence type="ECO:0000256" key="4">
    <source>
        <dbReference type="ARBA" id="ARBA00023136"/>
    </source>
</evidence>
<feature type="compositionally biased region" description="Polar residues" evidence="5">
    <location>
        <begin position="149"/>
        <end position="167"/>
    </location>
</feature>
<keyword evidence="3" id="KW-1133">Transmembrane helix</keyword>
<evidence type="ECO:0000256" key="3">
    <source>
        <dbReference type="ARBA" id="ARBA00022989"/>
    </source>
</evidence>
<dbReference type="OrthoDB" id="342281at2759"/>
<evidence type="ECO:0000256" key="1">
    <source>
        <dbReference type="ARBA" id="ARBA00004370"/>
    </source>
</evidence>
<comment type="subcellular location">
    <subcellularLocation>
        <location evidence="1">Membrane</location>
    </subcellularLocation>
</comment>
<dbReference type="PROSITE" id="PS51469">
    <property type="entry name" value="SUN"/>
    <property type="match status" value="1"/>
</dbReference>
<dbReference type="AlphaFoldDB" id="A0A8B6HKT2"/>
<evidence type="ECO:0000313" key="7">
    <source>
        <dbReference type="EMBL" id="VDI81152.1"/>
    </source>
</evidence>
<feature type="domain" description="SUN" evidence="6">
    <location>
        <begin position="663"/>
        <end position="777"/>
    </location>
</feature>
<comment type="caution">
    <text evidence="7">The sequence shown here is derived from an EMBL/GenBank/DDBJ whole genome shotgun (WGS) entry which is preliminary data.</text>
</comment>
<feature type="region of interest" description="Disordered" evidence="5">
    <location>
        <begin position="141"/>
        <end position="235"/>
    </location>
</feature>
<dbReference type="InterPro" id="IPR045119">
    <property type="entry name" value="SUN1-5"/>
</dbReference>
<dbReference type="PANTHER" id="PTHR12911:SF8">
    <property type="entry name" value="KLAROID PROTEIN-RELATED"/>
    <property type="match status" value="1"/>
</dbReference>
<dbReference type="PANTHER" id="PTHR12911">
    <property type="entry name" value="SAD1/UNC-84-LIKE PROTEIN-RELATED"/>
    <property type="match status" value="1"/>
</dbReference>
<evidence type="ECO:0000256" key="5">
    <source>
        <dbReference type="SAM" id="MobiDB-lite"/>
    </source>
</evidence>
<protein>
    <submittedName>
        <fullName evidence="7">SUN domain-containing protein 1/2</fullName>
    </submittedName>
</protein>
<accession>A0A8B6HKT2</accession>
<dbReference type="InterPro" id="IPR012919">
    <property type="entry name" value="SUN_dom"/>
</dbReference>
<dbReference type="Proteomes" id="UP000596742">
    <property type="component" value="Unassembled WGS sequence"/>
</dbReference>
<evidence type="ECO:0000259" key="6">
    <source>
        <dbReference type="PROSITE" id="PS51469"/>
    </source>
</evidence>